<evidence type="ECO:0000313" key="3">
    <source>
        <dbReference type="EMBL" id="NIZ41392.1"/>
    </source>
</evidence>
<feature type="compositionally biased region" description="Polar residues" evidence="1">
    <location>
        <begin position="123"/>
        <end position="133"/>
    </location>
</feature>
<dbReference type="AlphaFoldDB" id="A0A968GBB4"/>
<feature type="transmembrane region" description="Helical" evidence="2">
    <location>
        <begin position="6"/>
        <end position="29"/>
    </location>
</feature>
<keyword evidence="2" id="KW-0812">Transmembrane</keyword>
<evidence type="ECO:0000256" key="2">
    <source>
        <dbReference type="SAM" id="Phobius"/>
    </source>
</evidence>
<evidence type="ECO:0000313" key="4">
    <source>
        <dbReference type="Proteomes" id="UP000711995"/>
    </source>
</evidence>
<dbReference type="EMBL" id="JAATLJ010000003">
    <property type="protein sequence ID" value="NIZ41392.1"/>
    <property type="molecule type" value="Genomic_DNA"/>
</dbReference>
<feature type="transmembrane region" description="Helical" evidence="2">
    <location>
        <begin position="230"/>
        <end position="248"/>
    </location>
</feature>
<reference evidence="3 4" key="1">
    <citation type="submission" date="2020-03" db="EMBL/GenBank/DDBJ databases">
        <title>Spirochaetal bacteria isolated from arthropods constitute a novel genus Entomospira genus novum within the order Spirochaetales.</title>
        <authorList>
            <person name="Grana-Miraglia L."/>
            <person name="Sikutova S."/>
            <person name="Fingerle V."/>
            <person name="Sing A."/>
            <person name="Castillo-Ramirez S."/>
            <person name="Margos G."/>
            <person name="Rudolf I."/>
        </authorList>
    </citation>
    <scope>NUCLEOTIDE SEQUENCE [LARGE SCALE GENOMIC DNA]</scope>
    <source>
        <strain evidence="3 4">BR193</strain>
    </source>
</reference>
<evidence type="ECO:0000256" key="1">
    <source>
        <dbReference type="SAM" id="MobiDB-lite"/>
    </source>
</evidence>
<dbReference type="Proteomes" id="UP000711995">
    <property type="component" value="Unassembled WGS sequence"/>
</dbReference>
<keyword evidence="2" id="KW-0472">Membrane</keyword>
<dbReference type="RefSeq" id="WP_167701014.1">
    <property type="nucleotide sequence ID" value="NZ_CP118176.1"/>
</dbReference>
<organism evidence="3 4">
    <name type="scientific">Entomospira entomophila</name>
    <dbReference type="NCBI Taxonomy" id="2719988"/>
    <lineage>
        <taxon>Bacteria</taxon>
        <taxon>Pseudomonadati</taxon>
        <taxon>Spirochaetota</taxon>
        <taxon>Spirochaetia</taxon>
        <taxon>Spirochaetales</taxon>
        <taxon>Spirochaetaceae</taxon>
        <taxon>Entomospira</taxon>
    </lineage>
</organism>
<sequence length="323" mass="37335">MNSSTLLLSFLLQVIAPLVVIFMVQRLLLSYRERLYKKHDLPLAYLQPKLNQERRKLERNPQHAHVRMISDWILVSRLIFVPLMILLIFNFRNSFQDAPEAATHQGVRNQSAYKSIAPPANADGQSNQRSGSIPSMRPTPEPITPVSFSIRIGLTILLMSLSTALILIHLRFHPHASSEVNYQPSDIWHNWHAITDGPILLQRLGWWWKINLPLIIILQLQILPEIVLGTLYRILPLLIISAIAYGLWQLRPWVKARLAYKELLAETTIKINLLDIQYIWQRLAFDQEPSHRAFMRISLQSHALLQRTLLALLLATTLWGYQP</sequence>
<feature type="transmembrane region" description="Helical" evidence="2">
    <location>
        <begin position="148"/>
        <end position="168"/>
    </location>
</feature>
<name>A0A968GBB4_9SPIO</name>
<protein>
    <submittedName>
        <fullName evidence="3">Uncharacterized protein</fullName>
    </submittedName>
</protein>
<proteinExistence type="predicted"/>
<keyword evidence="4" id="KW-1185">Reference proteome</keyword>
<accession>A0A968GBB4</accession>
<feature type="transmembrane region" description="Helical" evidence="2">
    <location>
        <begin position="72"/>
        <end position="91"/>
    </location>
</feature>
<keyword evidence="2" id="KW-1133">Transmembrane helix</keyword>
<gene>
    <name evidence="3" type="ORF">HCT14_07720</name>
</gene>
<feature type="region of interest" description="Disordered" evidence="1">
    <location>
        <begin position="116"/>
        <end position="140"/>
    </location>
</feature>
<comment type="caution">
    <text evidence="3">The sequence shown here is derived from an EMBL/GenBank/DDBJ whole genome shotgun (WGS) entry which is preliminary data.</text>
</comment>